<evidence type="ECO:0000313" key="5">
    <source>
        <dbReference type="Proteomes" id="UP000279259"/>
    </source>
</evidence>
<dbReference type="InterPro" id="IPR011234">
    <property type="entry name" value="Fumarylacetoacetase-like_C"/>
</dbReference>
<accession>A0A427YDS6</accession>
<gene>
    <name evidence="4" type="ORF">EHS25_002780</name>
</gene>
<dbReference type="AlphaFoldDB" id="A0A427YDS6"/>
<dbReference type="OrthoDB" id="411064at2759"/>
<evidence type="ECO:0000256" key="2">
    <source>
        <dbReference type="ARBA" id="ARBA00022723"/>
    </source>
</evidence>
<dbReference type="PANTHER" id="PTHR11820:SF7">
    <property type="entry name" value="ACYLPYRUVASE FAHD1, MITOCHONDRIAL"/>
    <property type="match status" value="1"/>
</dbReference>
<dbReference type="GO" id="GO:0046872">
    <property type="term" value="F:metal ion binding"/>
    <property type="evidence" value="ECO:0007669"/>
    <property type="project" value="UniProtKB-KW"/>
</dbReference>
<dbReference type="SUPFAM" id="SSF56529">
    <property type="entry name" value="FAH"/>
    <property type="match status" value="1"/>
</dbReference>
<dbReference type="GO" id="GO:0018773">
    <property type="term" value="F:acetylpyruvate hydrolase activity"/>
    <property type="evidence" value="ECO:0007669"/>
    <property type="project" value="TreeGrafter"/>
</dbReference>
<protein>
    <recommendedName>
        <fullName evidence="3">Fumarylacetoacetase-like C-terminal domain-containing protein</fullName>
    </recommendedName>
</protein>
<comment type="caution">
    <text evidence="4">The sequence shown here is derived from an EMBL/GenBank/DDBJ whole genome shotgun (WGS) entry which is preliminary data.</text>
</comment>
<organism evidence="4 5">
    <name type="scientific">Saitozyma podzolica</name>
    <dbReference type="NCBI Taxonomy" id="1890683"/>
    <lineage>
        <taxon>Eukaryota</taxon>
        <taxon>Fungi</taxon>
        <taxon>Dikarya</taxon>
        <taxon>Basidiomycota</taxon>
        <taxon>Agaricomycotina</taxon>
        <taxon>Tremellomycetes</taxon>
        <taxon>Tremellales</taxon>
        <taxon>Trimorphomycetaceae</taxon>
        <taxon>Saitozyma</taxon>
    </lineage>
</organism>
<dbReference type="Pfam" id="PF01557">
    <property type="entry name" value="FAA_hydrolase"/>
    <property type="match status" value="1"/>
</dbReference>
<keyword evidence="5" id="KW-1185">Reference proteome</keyword>
<proteinExistence type="inferred from homology"/>
<keyword evidence="2" id="KW-0479">Metal-binding</keyword>
<comment type="similarity">
    <text evidence="1">Belongs to the FAH family.</text>
</comment>
<dbReference type="PANTHER" id="PTHR11820">
    <property type="entry name" value="ACYLPYRUVASE"/>
    <property type="match status" value="1"/>
</dbReference>
<sequence length="142" mass="15981">MKFLSYRSPSFPQGVVGLLDASERKVTPLLFPNGRPVSTLQLLIEDWETVGERLLPARPEEEVASVEVLAPLRGRDVLCVGKNYKEHADEFHQSGYDSSDKKAQPDFPVIFTKRATSIVGHNATIYPHPKVTRSLDYEGNWE</sequence>
<evidence type="ECO:0000313" key="4">
    <source>
        <dbReference type="EMBL" id="RSH89114.1"/>
    </source>
</evidence>
<dbReference type="EMBL" id="RSCD01000015">
    <property type="protein sequence ID" value="RSH89114.1"/>
    <property type="molecule type" value="Genomic_DNA"/>
</dbReference>
<name>A0A427YDS6_9TREE</name>
<dbReference type="Proteomes" id="UP000279259">
    <property type="component" value="Unassembled WGS sequence"/>
</dbReference>
<dbReference type="InterPro" id="IPR036663">
    <property type="entry name" value="Fumarylacetoacetase_C_sf"/>
</dbReference>
<reference evidence="4 5" key="1">
    <citation type="submission" date="2018-11" db="EMBL/GenBank/DDBJ databases">
        <title>Genome sequence of Saitozyma podzolica DSM 27192.</title>
        <authorList>
            <person name="Aliyu H."/>
            <person name="Gorte O."/>
            <person name="Ochsenreither K."/>
        </authorList>
    </citation>
    <scope>NUCLEOTIDE SEQUENCE [LARGE SCALE GENOMIC DNA]</scope>
    <source>
        <strain evidence="4 5">DSM 27192</strain>
    </source>
</reference>
<dbReference type="STRING" id="1890683.A0A427YDS6"/>
<feature type="domain" description="Fumarylacetoacetase-like C-terminal" evidence="3">
    <location>
        <begin position="77"/>
        <end position="139"/>
    </location>
</feature>
<dbReference type="Gene3D" id="3.90.850.10">
    <property type="entry name" value="Fumarylacetoacetase-like, C-terminal domain"/>
    <property type="match status" value="1"/>
</dbReference>
<evidence type="ECO:0000259" key="3">
    <source>
        <dbReference type="Pfam" id="PF01557"/>
    </source>
</evidence>
<evidence type="ECO:0000256" key="1">
    <source>
        <dbReference type="ARBA" id="ARBA00010211"/>
    </source>
</evidence>